<evidence type="ECO:0000256" key="1">
    <source>
        <dbReference type="ARBA" id="ARBA00004170"/>
    </source>
</evidence>
<dbReference type="Pfam" id="PF03061">
    <property type="entry name" value="4HBT"/>
    <property type="match status" value="1"/>
</dbReference>
<keyword evidence="12" id="KW-0966">Cell projection</keyword>
<keyword evidence="11" id="KW-0472">Membrane</keyword>
<keyword evidence="7" id="KW-0378">Hydrolase</keyword>
<evidence type="ECO:0000256" key="18">
    <source>
        <dbReference type="ARBA" id="ARBA00043210"/>
    </source>
</evidence>
<dbReference type="Proteomes" id="UP000568380">
    <property type="component" value="Unassembled WGS sequence"/>
</dbReference>
<evidence type="ECO:0000256" key="7">
    <source>
        <dbReference type="ARBA" id="ARBA00022801"/>
    </source>
</evidence>
<dbReference type="GO" id="GO:0006631">
    <property type="term" value="P:fatty acid metabolic process"/>
    <property type="evidence" value="ECO:0007669"/>
    <property type="project" value="UniProtKB-KW"/>
</dbReference>
<sequence>MTIEAAPVEARLQALCELSAQVRDLMDATALTDVQEPELTAVTAMLAEATARLRAVTRDTPRPFEIGPDGSLRHLGNAVTGGANPHALPLVVERDGAAVHARLSFRPMHEGPPGSVHGGISAMILDHLLGQAAAAAGAAGMTASLTVHYRKPVPYGTPLLARAEHVRAEGRKSWSEGQITALDGTPLVEATGLFITPTGWTTHPAPLP</sequence>
<dbReference type="EC" id="3.1.2.2" evidence="16"/>
<evidence type="ECO:0000256" key="20">
    <source>
        <dbReference type="ARBA" id="ARBA00047734"/>
    </source>
</evidence>
<evidence type="ECO:0000256" key="9">
    <source>
        <dbReference type="ARBA" id="ARBA00022946"/>
    </source>
</evidence>
<organism evidence="25 26">
    <name type="scientific">Nonomuraea endophytica</name>
    <dbReference type="NCBI Taxonomy" id="714136"/>
    <lineage>
        <taxon>Bacteria</taxon>
        <taxon>Bacillati</taxon>
        <taxon>Actinomycetota</taxon>
        <taxon>Actinomycetes</taxon>
        <taxon>Streptosporangiales</taxon>
        <taxon>Streptosporangiaceae</taxon>
        <taxon>Nonomuraea</taxon>
    </lineage>
</organism>
<evidence type="ECO:0000256" key="8">
    <source>
        <dbReference type="ARBA" id="ARBA00022832"/>
    </source>
</evidence>
<comment type="catalytic activity">
    <reaction evidence="23">
        <text>tetradecanoyl-CoA + H2O = tetradecanoate + CoA + H(+)</text>
        <dbReference type="Rhea" id="RHEA:40119"/>
        <dbReference type="ChEBI" id="CHEBI:15377"/>
        <dbReference type="ChEBI" id="CHEBI:15378"/>
        <dbReference type="ChEBI" id="CHEBI:30807"/>
        <dbReference type="ChEBI" id="CHEBI:57287"/>
        <dbReference type="ChEBI" id="CHEBI:57385"/>
    </reaction>
    <physiologicalReaction direction="left-to-right" evidence="23">
        <dbReference type="Rhea" id="RHEA:40120"/>
    </physiologicalReaction>
</comment>
<evidence type="ECO:0000256" key="16">
    <source>
        <dbReference type="ARBA" id="ARBA00038848"/>
    </source>
</evidence>
<comment type="catalytic activity">
    <reaction evidence="19">
        <text>octanoyl-CoA + H2O = octanoate + CoA + H(+)</text>
        <dbReference type="Rhea" id="RHEA:30143"/>
        <dbReference type="ChEBI" id="CHEBI:15377"/>
        <dbReference type="ChEBI" id="CHEBI:15378"/>
        <dbReference type="ChEBI" id="CHEBI:25646"/>
        <dbReference type="ChEBI" id="CHEBI:57287"/>
        <dbReference type="ChEBI" id="CHEBI:57386"/>
    </reaction>
    <physiologicalReaction direction="left-to-right" evidence="19">
        <dbReference type="Rhea" id="RHEA:30144"/>
    </physiologicalReaction>
</comment>
<keyword evidence="5" id="KW-0963">Cytoplasm</keyword>
<dbReference type="GO" id="GO:0016020">
    <property type="term" value="C:membrane"/>
    <property type="evidence" value="ECO:0007669"/>
    <property type="project" value="UniProtKB-SubCell"/>
</dbReference>
<evidence type="ECO:0000313" key="26">
    <source>
        <dbReference type="Proteomes" id="UP000568380"/>
    </source>
</evidence>
<evidence type="ECO:0000256" key="5">
    <source>
        <dbReference type="ARBA" id="ARBA00022490"/>
    </source>
</evidence>
<dbReference type="EMBL" id="JACHIN010000008">
    <property type="protein sequence ID" value="MBB5080587.1"/>
    <property type="molecule type" value="Genomic_DNA"/>
</dbReference>
<dbReference type="PANTHER" id="PTHR12418:SF19">
    <property type="entry name" value="ACYL-COENZYME A THIOESTERASE THEM4"/>
    <property type="match status" value="1"/>
</dbReference>
<keyword evidence="4" id="KW-1003">Cell membrane</keyword>
<evidence type="ECO:0000259" key="24">
    <source>
        <dbReference type="Pfam" id="PF03061"/>
    </source>
</evidence>
<comment type="similarity">
    <text evidence="15">Belongs to the THEM4/THEM5 thioesterase family.</text>
</comment>
<keyword evidence="9" id="KW-0809">Transit peptide</keyword>
<gene>
    <name evidence="25" type="ORF">HNR40_006074</name>
</gene>
<evidence type="ECO:0000256" key="6">
    <source>
        <dbReference type="ARBA" id="ARBA00022703"/>
    </source>
</evidence>
<evidence type="ECO:0000256" key="10">
    <source>
        <dbReference type="ARBA" id="ARBA00023098"/>
    </source>
</evidence>
<keyword evidence="10" id="KW-0443">Lipid metabolism</keyword>
<evidence type="ECO:0000256" key="15">
    <source>
        <dbReference type="ARBA" id="ARBA00038456"/>
    </source>
</evidence>
<dbReference type="RefSeq" id="WP_184967181.1">
    <property type="nucleotide sequence ID" value="NZ_JACHIN010000008.1"/>
</dbReference>
<dbReference type="CDD" id="cd03443">
    <property type="entry name" value="PaaI_thioesterase"/>
    <property type="match status" value="1"/>
</dbReference>
<dbReference type="GO" id="GO:0005737">
    <property type="term" value="C:cytoplasm"/>
    <property type="evidence" value="ECO:0007669"/>
    <property type="project" value="UniProtKB-SubCell"/>
</dbReference>
<evidence type="ECO:0000256" key="22">
    <source>
        <dbReference type="ARBA" id="ARBA00048074"/>
    </source>
</evidence>
<comment type="subcellular location">
    <subcellularLocation>
        <location evidence="3">Cell projection</location>
        <location evidence="3">Ruffle membrane</location>
    </subcellularLocation>
    <subcellularLocation>
        <location evidence="2">Cytoplasm</location>
    </subcellularLocation>
    <subcellularLocation>
        <location evidence="1">Membrane</location>
        <topology evidence="1">Peripheral membrane protein</topology>
    </subcellularLocation>
</comment>
<dbReference type="InterPro" id="IPR052365">
    <property type="entry name" value="THEM4/THEM5_acyl-CoA_thioest"/>
</dbReference>
<keyword evidence="26" id="KW-1185">Reference proteome</keyword>
<keyword evidence="6" id="KW-0053">Apoptosis</keyword>
<proteinExistence type="inferred from homology"/>
<evidence type="ECO:0000256" key="3">
    <source>
        <dbReference type="ARBA" id="ARBA00004632"/>
    </source>
</evidence>
<evidence type="ECO:0000256" key="11">
    <source>
        <dbReference type="ARBA" id="ARBA00023136"/>
    </source>
</evidence>
<evidence type="ECO:0000313" key="25">
    <source>
        <dbReference type="EMBL" id="MBB5080587.1"/>
    </source>
</evidence>
<evidence type="ECO:0000256" key="13">
    <source>
        <dbReference type="ARBA" id="ARBA00035852"/>
    </source>
</evidence>
<protein>
    <recommendedName>
        <fullName evidence="17">Acyl-coenzyme A thioesterase THEM4</fullName>
        <ecNumber evidence="16">3.1.2.2</ecNumber>
    </recommendedName>
    <alternativeName>
        <fullName evidence="18">Thioesterase superfamily member 4</fullName>
    </alternativeName>
</protein>
<comment type="catalytic activity">
    <reaction evidence="20">
        <text>hexadecanoyl-CoA + H2O = hexadecanoate + CoA + H(+)</text>
        <dbReference type="Rhea" id="RHEA:16645"/>
        <dbReference type="ChEBI" id="CHEBI:7896"/>
        <dbReference type="ChEBI" id="CHEBI:15377"/>
        <dbReference type="ChEBI" id="CHEBI:15378"/>
        <dbReference type="ChEBI" id="CHEBI:57287"/>
        <dbReference type="ChEBI" id="CHEBI:57379"/>
        <dbReference type="EC" id="3.1.2.2"/>
    </reaction>
    <physiologicalReaction direction="left-to-right" evidence="20">
        <dbReference type="Rhea" id="RHEA:16646"/>
    </physiologicalReaction>
</comment>
<evidence type="ECO:0000256" key="2">
    <source>
        <dbReference type="ARBA" id="ARBA00004496"/>
    </source>
</evidence>
<accession>A0A7W8A6K9</accession>
<evidence type="ECO:0000256" key="23">
    <source>
        <dbReference type="ARBA" id="ARBA00048180"/>
    </source>
</evidence>
<dbReference type="InterPro" id="IPR006683">
    <property type="entry name" value="Thioestr_dom"/>
</dbReference>
<evidence type="ECO:0000256" key="12">
    <source>
        <dbReference type="ARBA" id="ARBA00023273"/>
    </source>
</evidence>
<name>A0A7W8A6K9_9ACTN</name>
<reference evidence="25 26" key="1">
    <citation type="submission" date="2020-08" db="EMBL/GenBank/DDBJ databases">
        <title>Genomic Encyclopedia of Type Strains, Phase IV (KMG-IV): sequencing the most valuable type-strain genomes for metagenomic binning, comparative biology and taxonomic classification.</title>
        <authorList>
            <person name="Goeker M."/>
        </authorList>
    </citation>
    <scope>NUCLEOTIDE SEQUENCE [LARGE SCALE GENOMIC DNA]</scope>
    <source>
        <strain evidence="25 26">DSM 45385</strain>
    </source>
</reference>
<dbReference type="PANTHER" id="PTHR12418">
    <property type="entry name" value="ACYL-COENZYME A THIOESTERASE THEM4"/>
    <property type="match status" value="1"/>
</dbReference>
<dbReference type="SUPFAM" id="SSF54637">
    <property type="entry name" value="Thioesterase/thiol ester dehydrase-isomerase"/>
    <property type="match status" value="1"/>
</dbReference>
<evidence type="ECO:0000256" key="19">
    <source>
        <dbReference type="ARBA" id="ARBA00047588"/>
    </source>
</evidence>
<dbReference type="Gene3D" id="3.10.129.10">
    <property type="entry name" value="Hotdog Thioesterase"/>
    <property type="match status" value="1"/>
</dbReference>
<comment type="caution">
    <text evidence="25">The sequence shown here is derived from an EMBL/GenBank/DDBJ whole genome shotgun (WGS) entry which is preliminary data.</text>
</comment>
<dbReference type="GO" id="GO:0016787">
    <property type="term" value="F:hydrolase activity"/>
    <property type="evidence" value="ECO:0007669"/>
    <property type="project" value="UniProtKB-KW"/>
</dbReference>
<evidence type="ECO:0000256" key="4">
    <source>
        <dbReference type="ARBA" id="ARBA00022475"/>
    </source>
</evidence>
<evidence type="ECO:0000256" key="17">
    <source>
        <dbReference type="ARBA" id="ARBA00040123"/>
    </source>
</evidence>
<evidence type="ECO:0000256" key="14">
    <source>
        <dbReference type="ARBA" id="ARBA00037002"/>
    </source>
</evidence>
<evidence type="ECO:0000256" key="21">
    <source>
        <dbReference type="ARBA" id="ARBA00047969"/>
    </source>
</evidence>
<comment type="catalytic activity">
    <reaction evidence="21">
        <text>decanoyl-CoA + H2O = decanoate + CoA + H(+)</text>
        <dbReference type="Rhea" id="RHEA:40059"/>
        <dbReference type="ChEBI" id="CHEBI:15377"/>
        <dbReference type="ChEBI" id="CHEBI:15378"/>
        <dbReference type="ChEBI" id="CHEBI:27689"/>
        <dbReference type="ChEBI" id="CHEBI:57287"/>
        <dbReference type="ChEBI" id="CHEBI:61430"/>
    </reaction>
    <physiologicalReaction direction="left-to-right" evidence="21">
        <dbReference type="Rhea" id="RHEA:40060"/>
    </physiologicalReaction>
</comment>
<dbReference type="InterPro" id="IPR029069">
    <property type="entry name" value="HotDog_dom_sf"/>
</dbReference>
<comment type="catalytic activity">
    <reaction evidence="22">
        <text>dodecanoyl-CoA + H2O = dodecanoate + CoA + H(+)</text>
        <dbReference type="Rhea" id="RHEA:30135"/>
        <dbReference type="ChEBI" id="CHEBI:15377"/>
        <dbReference type="ChEBI" id="CHEBI:15378"/>
        <dbReference type="ChEBI" id="CHEBI:18262"/>
        <dbReference type="ChEBI" id="CHEBI:57287"/>
        <dbReference type="ChEBI" id="CHEBI:57375"/>
    </reaction>
    <physiologicalReaction direction="left-to-right" evidence="22">
        <dbReference type="Rhea" id="RHEA:30136"/>
    </physiologicalReaction>
</comment>
<comment type="catalytic activity">
    <reaction evidence="13">
        <text>(5Z,8Z,11Z,14Z)-eicosatetraenoyl-CoA + H2O = (5Z,8Z,11Z,14Z)-eicosatetraenoate + CoA + H(+)</text>
        <dbReference type="Rhea" id="RHEA:40151"/>
        <dbReference type="ChEBI" id="CHEBI:15377"/>
        <dbReference type="ChEBI" id="CHEBI:15378"/>
        <dbReference type="ChEBI" id="CHEBI:32395"/>
        <dbReference type="ChEBI" id="CHEBI:57287"/>
        <dbReference type="ChEBI" id="CHEBI:57368"/>
    </reaction>
    <physiologicalReaction direction="left-to-right" evidence="13">
        <dbReference type="Rhea" id="RHEA:40152"/>
    </physiologicalReaction>
</comment>
<comment type="catalytic activity">
    <reaction evidence="14">
        <text>(9Z)-octadecenoyl-CoA + H2O = (9Z)-octadecenoate + CoA + H(+)</text>
        <dbReference type="Rhea" id="RHEA:40139"/>
        <dbReference type="ChEBI" id="CHEBI:15377"/>
        <dbReference type="ChEBI" id="CHEBI:15378"/>
        <dbReference type="ChEBI" id="CHEBI:30823"/>
        <dbReference type="ChEBI" id="CHEBI:57287"/>
        <dbReference type="ChEBI" id="CHEBI:57387"/>
    </reaction>
    <physiologicalReaction direction="left-to-right" evidence="14">
        <dbReference type="Rhea" id="RHEA:40140"/>
    </physiologicalReaction>
</comment>
<keyword evidence="8" id="KW-0276">Fatty acid metabolism</keyword>
<feature type="domain" description="Thioesterase" evidence="24">
    <location>
        <begin position="114"/>
        <end position="179"/>
    </location>
</feature>
<dbReference type="AlphaFoldDB" id="A0A7W8A6K9"/>